<dbReference type="Pfam" id="PF21534">
    <property type="entry name" value="Rost"/>
    <property type="match status" value="1"/>
</dbReference>
<feature type="transmembrane region" description="Helical" evidence="1">
    <location>
        <begin position="96"/>
        <end position="120"/>
    </location>
</feature>
<dbReference type="KEGG" id="lgi:LOTGIDRAFT_97534"/>
<protein>
    <submittedName>
        <fullName evidence="2">Uncharacterized protein</fullName>
    </submittedName>
</protein>
<feature type="non-terminal residue" evidence="2">
    <location>
        <position position="132"/>
    </location>
</feature>
<keyword evidence="3" id="KW-1185">Reference proteome</keyword>
<dbReference type="AlphaFoldDB" id="V4A852"/>
<name>V4A852_LOTGI</name>
<evidence type="ECO:0000256" key="1">
    <source>
        <dbReference type="SAM" id="Phobius"/>
    </source>
</evidence>
<dbReference type="OMA" id="HVISADN"/>
<dbReference type="EMBL" id="KB202283">
    <property type="protein sequence ID" value="ESO91230.1"/>
    <property type="molecule type" value="Genomic_DNA"/>
</dbReference>
<dbReference type="HOGENOM" id="CLU_1922329_0_0_1"/>
<dbReference type="OrthoDB" id="419711at2759"/>
<proteinExistence type="predicted"/>
<keyword evidence="1" id="KW-1133">Transmembrane helix</keyword>
<accession>V4A852</accession>
<evidence type="ECO:0000313" key="2">
    <source>
        <dbReference type="EMBL" id="ESO91230.1"/>
    </source>
</evidence>
<feature type="non-terminal residue" evidence="2">
    <location>
        <position position="1"/>
    </location>
</feature>
<reference evidence="2 3" key="1">
    <citation type="journal article" date="2013" name="Nature">
        <title>Insights into bilaterian evolution from three spiralian genomes.</title>
        <authorList>
            <person name="Simakov O."/>
            <person name="Marletaz F."/>
            <person name="Cho S.J."/>
            <person name="Edsinger-Gonzales E."/>
            <person name="Havlak P."/>
            <person name="Hellsten U."/>
            <person name="Kuo D.H."/>
            <person name="Larsson T."/>
            <person name="Lv J."/>
            <person name="Arendt D."/>
            <person name="Savage R."/>
            <person name="Osoegawa K."/>
            <person name="de Jong P."/>
            <person name="Grimwood J."/>
            <person name="Chapman J.A."/>
            <person name="Shapiro H."/>
            <person name="Aerts A."/>
            <person name="Otillar R.P."/>
            <person name="Terry A.Y."/>
            <person name="Boore J.L."/>
            <person name="Grigoriev I.V."/>
            <person name="Lindberg D.R."/>
            <person name="Seaver E.C."/>
            <person name="Weisblat D.A."/>
            <person name="Putnam N.H."/>
            <person name="Rokhsar D.S."/>
        </authorList>
    </citation>
    <scope>NUCLEOTIDE SEQUENCE [LARGE SCALE GENOMIC DNA]</scope>
</reference>
<dbReference type="GO" id="GO:0016020">
    <property type="term" value="C:membrane"/>
    <property type="evidence" value="ECO:0007669"/>
    <property type="project" value="TreeGrafter"/>
</dbReference>
<keyword evidence="1" id="KW-0812">Transmembrane</keyword>
<keyword evidence="1" id="KW-0472">Membrane</keyword>
<dbReference type="RefSeq" id="XP_009057931.1">
    <property type="nucleotide sequence ID" value="XM_009059683.1"/>
</dbReference>
<feature type="transmembrane region" description="Helical" evidence="1">
    <location>
        <begin position="6"/>
        <end position="27"/>
    </location>
</feature>
<dbReference type="CTD" id="20253164"/>
<dbReference type="PANTHER" id="PTHR12242:SF1">
    <property type="entry name" value="MYND-TYPE DOMAIN-CONTAINING PROTEIN"/>
    <property type="match status" value="1"/>
</dbReference>
<evidence type="ECO:0000313" key="3">
    <source>
        <dbReference type="Proteomes" id="UP000030746"/>
    </source>
</evidence>
<gene>
    <name evidence="2" type="ORF">LOTGIDRAFT_97534</name>
</gene>
<organism evidence="2 3">
    <name type="scientific">Lottia gigantea</name>
    <name type="common">Giant owl limpet</name>
    <dbReference type="NCBI Taxonomy" id="225164"/>
    <lineage>
        <taxon>Eukaryota</taxon>
        <taxon>Metazoa</taxon>
        <taxon>Spiralia</taxon>
        <taxon>Lophotrochozoa</taxon>
        <taxon>Mollusca</taxon>
        <taxon>Gastropoda</taxon>
        <taxon>Patellogastropoda</taxon>
        <taxon>Lottioidea</taxon>
        <taxon>Lottiidae</taxon>
        <taxon>Lottia</taxon>
    </lineage>
</organism>
<dbReference type="InterPro" id="IPR049352">
    <property type="entry name" value="Rost"/>
</dbReference>
<sequence>WFLTNVISVWALIVTIIYYVALFGGVYKASDVNVHMMNTVVMLIDTIVCATPVKLFHAIYPIIYGLAYVTCNAIYWSTDPKKNVLYAVIMDWNTPAYPVGVLFGMLIVVLPLLQAMYFGIYRLKLLIFKKIF</sequence>
<dbReference type="Proteomes" id="UP000030746">
    <property type="component" value="Unassembled WGS sequence"/>
</dbReference>
<dbReference type="GeneID" id="20253164"/>
<dbReference type="PANTHER" id="PTHR12242">
    <property type="entry name" value="OS02G0130600 PROTEIN-RELATED"/>
    <property type="match status" value="1"/>
</dbReference>
<feature type="transmembrane region" description="Helical" evidence="1">
    <location>
        <begin position="58"/>
        <end position="76"/>
    </location>
</feature>